<comment type="function">
    <text evidence="7">Catalyzes the N-acylation of UDP-3-O-acylglucosamine using 3-hydroxyacyl-ACP as the acyl donor. Is involved in the biosynthesis of lipid A, a phosphorylated glycolipid that anchors the lipopolysaccharide to the outer membrane of the cell.</text>
</comment>
<dbReference type="NCBIfam" id="NF002060">
    <property type="entry name" value="PRK00892.1"/>
    <property type="match status" value="1"/>
</dbReference>
<comment type="similarity">
    <text evidence="7">Belongs to the transferase hexapeptide repeat family. LpxD subfamily.</text>
</comment>
<dbReference type="PANTHER" id="PTHR43378">
    <property type="entry name" value="UDP-3-O-ACYLGLUCOSAMINE N-ACYLTRANSFERASE"/>
    <property type="match status" value="1"/>
</dbReference>
<evidence type="ECO:0000313" key="10">
    <source>
        <dbReference type="Proteomes" id="UP000031670"/>
    </source>
</evidence>
<dbReference type="EC" id="2.3.1.191" evidence="7"/>
<evidence type="ECO:0000256" key="3">
    <source>
        <dbReference type="ARBA" id="ARBA00022679"/>
    </source>
</evidence>
<evidence type="ECO:0000256" key="6">
    <source>
        <dbReference type="ARBA" id="ARBA00023315"/>
    </source>
</evidence>
<dbReference type="InterPro" id="IPR007691">
    <property type="entry name" value="LpxD"/>
</dbReference>
<comment type="pathway">
    <text evidence="7">Bacterial outer membrane biogenesis; LPS lipid A biosynthesis.</text>
</comment>
<evidence type="ECO:0000256" key="2">
    <source>
        <dbReference type="ARBA" id="ARBA00022556"/>
    </source>
</evidence>
<gene>
    <name evidence="7" type="primary">lpxD</name>
    <name evidence="9" type="ORF">JCM19232_6290</name>
</gene>
<dbReference type="SUPFAM" id="SSF51161">
    <property type="entry name" value="Trimeric LpxA-like enzymes"/>
    <property type="match status" value="1"/>
</dbReference>
<dbReference type="GO" id="GO:0016020">
    <property type="term" value="C:membrane"/>
    <property type="evidence" value="ECO:0007669"/>
    <property type="project" value="GOC"/>
</dbReference>
<evidence type="ECO:0000256" key="7">
    <source>
        <dbReference type="HAMAP-Rule" id="MF_00523"/>
    </source>
</evidence>
<dbReference type="UniPathway" id="UPA00973"/>
<keyword evidence="1 7" id="KW-0444">Lipid biosynthesis</keyword>
<dbReference type="InterPro" id="IPR001451">
    <property type="entry name" value="Hexapep"/>
</dbReference>
<accession>A0A0B8P5A5</accession>
<dbReference type="HAMAP" id="MF_00523">
    <property type="entry name" value="LpxD"/>
    <property type="match status" value="1"/>
</dbReference>
<feature type="domain" description="UDP-3-O-[3-hydroxymyristoyl] glucosamine N-acyltransferase non-repeat region" evidence="8">
    <location>
        <begin position="23"/>
        <end position="88"/>
    </location>
</feature>
<keyword evidence="3 7" id="KW-0808">Transferase</keyword>
<reference evidence="9 10" key="2">
    <citation type="submission" date="2015-01" db="EMBL/GenBank/DDBJ databases">
        <authorList>
            <consortium name="NBRP consortium"/>
            <person name="Sawabe T."/>
            <person name="Meirelles P."/>
            <person name="Feng G."/>
            <person name="Sayaka M."/>
            <person name="Hattori M."/>
            <person name="Ohkuma M."/>
        </authorList>
    </citation>
    <scope>NUCLEOTIDE SEQUENCE [LARGE SCALE GENOMIC DNA]</scope>
    <source>
        <strain evidence="9 10">JCM19232</strain>
    </source>
</reference>
<dbReference type="Gene3D" id="2.160.10.10">
    <property type="entry name" value="Hexapeptide repeat proteins"/>
    <property type="match status" value="1"/>
</dbReference>
<comment type="caution">
    <text evidence="9">The sequence shown here is derived from an EMBL/GenBank/DDBJ whole genome shotgun (WGS) entry which is preliminary data.</text>
</comment>
<dbReference type="EMBL" id="BBSA01000004">
    <property type="protein sequence ID" value="GAM61985.1"/>
    <property type="molecule type" value="Genomic_DNA"/>
</dbReference>
<dbReference type="GO" id="GO:0009245">
    <property type="term" value="P:lipid A biosynthetic process"/>
    <property type="evidence" value="ECO:0007669"/>
    <property type="project" value="UniProtKB-UniRule"/>
</dbReference>
<dbReference type="NCBIfam" id="TIGR01853">
    <property type="entry name" value="lipid_A_lpxD"/>
    <property type="match status" value="1"/>
</dbReference>
<evidence type="ECO:0000256" key="1">
    <source>
        <dbReference type="ARBA" id="ARBA00022516"/>
    </source>
</evidence>
<dbReference type="GO" id="GO:0016410">
    <property type="term" value="F:N-acyltransferase activity"/>
    <property type="evidence" value="ECO:0007669"/>
    <property type="project" value="InterPro"/>
</dbReference>
<dbReference type="PANTHER" id="PTHR43378:SF2">
    <property type="entry name" value="UDP-3-O-ACYLGLUCOSAMINE N-ACYLTRANSFERASE 1, MITOCHONDRIAL-RELATED"/>
    <property type="match status" value="1"/>
</dbReference>
<evidence type="ECO:0000313" key="9">
    <source>
        <dbReference type="EMBL" id="GAM61985.1"/>
    </source>
</evidence>
<dbReference type="Pfam" id="PF00132">
    <property type="entry name" value="Hexapep"/>
    <property type="match status" value="2"/>
</dbReference>
<dbReference type="InterPro" id="IPR011004">
    <property type="entry name" value="Trimer_LpxA-like_sf"/>
</dbReference>
<evidence type="ECO:0000259" key="8">
    <source>
        <dbReference type="Pfam" id="PF04613"/>
    </source>
</evidence>
<comment type="subunit">
    <text evidence="7">Homotrimer.</text>
</comment>
<organism evidence="9 10">
    <name type="scientific">Vibrio ishigakensis</name>
    <dbReference type="NCBI Taxonomy" id="1481914"/>
    <lineage>
        <taxon>Bacteria</taxon>
        <taxon>Pseudomonadati</taxon>
        <taxon>Pseudomonadota</taxon>
        <taxon>Gammaproteobacteria</taxon>
        <taxon>Vibrionales</taxon>
        <taxon>Vibrionaceae</taxon>
        <taxon>Vibrio</taxon>
    </lineage>
</organism>
<evidence type="ECO:0000256" key="4">
    <source>
        <dbReference type="ARBA" id="ARBA00022737"/>
    </source>
</evidence>
<dbReference type="InterPro" id="IPR020573">
    <property type="entry name" value="UDP_GlcNAc_AcTrfase_non-rep"/>
</dbReference>
<dbReference type="Gene3D" id="3.40.1390.10">
    <property type="entry name" value="MurE/MurF, N-terminal domain"/>
    <property type="match status" value="1"/>
</dbReference>
<keyword evidence="4 7" id="KW-0677">Repeat</keyword>
<keyword evidence="5 7" id="KW-0443">Lipid metabolism</keyword>
<comment type="catalytic activity">
    <reaction evidence="7">
        <text>a UDP-3-O-[(3R)-3-hydroxyacyl]-alpha-D-glucosamine + a (3R)-hydroxyacyl-[ACP] = a UDP-2-N,3-O-bis[(3R)-3-hydroxyacyl]-alpha-D-glucosamine + holo-[ACP] + H(+)</text>
        <dbReference type="Rhea" id="RHEA:53836"/>
        <dbReference type="Rhea" id="RHEA-COMP:9685"/>
        <dbReference type="Rhea" id="RHEA-COMP:9945"/>
        <dbReference type="ChEBI" id="CHEBI:15378"/>
        <dbReference type="ChEBI" id="CHEBI:64479"/>
        <dbReference type="ChEBI" id="CHEBI:78827"/>
        <dbReference type="ChEBI" id="CHEBI:137740"/>
        <dbReference type="ChEBI" id="CHEBI:137748"/>
        <dbReference type="EC" id="2.3.1.191"/>
    </reaction>
</comment>
<dbReference type="Proteomes" id="UP000031670">
    <property type="component" value="Unassembled WGS sequence"/>
</dbReference>
<keyword evidence="2 7" id="KW-0441">Lipid A biosynthesis</keyword>
<proteinExistence type="inferred from homology"/>
<evidence type="ECO:0000256" key="5">
    <source>
        <dbReference type="ARBA" id="ARBA00023098"/>
    </source>
</evidence>
<dbReference type="AlphaFoldDB" id="A0A0B8P5A5"/>
<dbReference type="CDD" id="cd03352">
    <property type="entry name" value="LbH_LpxD"/>
    <property type="match status" value="1"/>
</dbReference>
<name>A0A0B8P5A5_9VIBR</name>
<protein>
    <recommendedName>
        <fullName evidence="7">UDP-3-O-acylglucosamine N-acyltransferase</fullName>
        <ecNumber evidence="7">2.3.1.191</ecNumber>
    </recommendedName>
</protein>
<dbReference type="Gene3D" id="1.20.5.170">
    <property type="match status" value="1"/>
</dbReference>
<dbReference type="GO" id="GO:0103118">
    <property type="term" value="F:UDP-3-O-[(3R)-3-hydroxyacyl]-glucosamine N-acyltransferase activity"/>
    <property type="evidence" value="ECO:0007669"/>
    <property type="project" value="UniProtKB-EC"/>
</dbReference>
<feature type="active site" description="Proton acceptor" evidence="7">
    <location>
        <position position="239"/>
    </location>
</feature>
<dbReference type="Pfam" id="PF04613">
    <property type="entry name" value="LpxD"/>
    <property type="match status" value="1"/>
</dbReference>
<keyword evidence="6 7" id="KW-0012">Acyltransferase</keyword>
<reference evidence="9 10" key="1">
    <citation type="submission" date="2015-01" db="EMBL/GenBank/DDBJ databases">
        <title>Vibrio sp. C5 JCM 19232 whole genome shotgun sequence.</title>
        <authorList>
            <person name="Sawabe T."/>
            <person name="Meirelles P."/>
            <person name="Feng G."/>
            <person name="Sayaka M."/>
            <person name="Hattori M."/>
            <person name="Ohkuma M."/>
        </authorList>
    </citation>
    <scope>NUCLEOTIDE SEQUENCE [LARGE SCALE GENOMIC DNA]</scope>
    <source>
        <strain evidence="9 10">JCM19232</strain>
    </source>
</reference>
<sequence>MTTLTLKQLEQITGGTLHGDAEATVSSVAAMDKAQPGQVTFMSNPRYKKQLAECQASVVMVKESELELCTGNVLVVPDPYVAFAKVAQALDVPEKPATGISEVAFIAADATLGENVSVGPNATIESGAVIGDNASIGAGAYIGRNAKIGAGTQVWANATIYHHVEVGEKCVFHSSCVIGADGFGYANERGEWIKIPQTGTVKIGDRVEIGASTTVDRGALEDTIVESNVILDNQIQIGHNVHLGYGSCIAGGTVVGGSTHIGKYCIIGGGAAISGHLEIADGTMISGRAMILKSISEKGVYSSGMPAQPNREWRKSVARLNRLEDMLNRLNELEKKVNS</sequence>